<evidence type="ECO:0000256" key="5">
    <source>
        <dbReference type="ARBA" id="ARBA00022737"/>
    </source>
</evidence>
<dbReference type="InterPro" id="IPR001611">
    <property type="entry name" value="Leu-rich_rpt"/>
</dbReference>
<comment type="caution">
    <text evidence="8">The sequence shown here is derived from an EMBL/GenBank/DDBJ whole genome shotgun (WGS) entry which is preliminary data.</text>
</comment>
<keyword evidence="9" id="KW-1185">Reference proteome</keyword>
<protein>
    <submittedName>
        <fullName evidence="8">Uncharacterized protein</fullName>
    </submittedName>
</protein>
<name>A0AAN9KP28_CLITE</name>
<evidence type="ECO:0000256" key="2">
    <source>
        <dbReference type="ARBA" id="ARBA00004370"/>
    </source>
</evidence>
<dbReference type="Proteomes" id="UP001359559">
    <property type="component" value="Unassembled WGS sequence"/>
</dbReference>
<reference evidence="8 9" key="1">
    <citation type="submission" date="2024-01" db="EMBL/GenBank/DDBJ databases">
        <title>The genomes of 5 underutilized Papilionoideae crops provide insights into root nodulation and disease resistance.</title>
        <authorList>
            <person name="Yuan L."/>
        </authorList>
    </citation>
    <scope>NUCLEOTIDE SEQUENCE [LARGE SCALE GENOMIC DNA]</scope>
    <source>
        <strain evidence="8">LY-2023</strain>
        <tissue evidence="8">Leaf</tissue>
    </source>
</reference>
<organism evidence="8 9">
    <name type="scientific">Clitoria ternatea</name>
    <name type="common">Butterfly pea</name>
    <dbReference type="NCBI Taxonomy" id="43366"/>
    <lineage>
        <taxon>Eukaryota</taxon>
        <taxon>Viridiplantae</taxon>
        <taxon>Streptophyta</taxon>
        <taxon>Embryophyta</taxon>
        <taxon>Tracheophyta</taxon>
        <taxon>Spermatophyta</taxon>
        <taxon>Magnoliopsida</taxon>
        <taxon>eudicotyledons</taxon>
        <taxon>Gunneridae</taxon>
        <taxon>Pentapetalae</taxon>
        <taxon>rosids</taxon>
        <taxon>fabids</taxon>
        <taxon>Fabales</taxon>
        <taxon>Fabaceae</taxon>
        <taxon>Papilionoideae</taxon>
        <taxon>50 kb inversion clade</taxon>
        <taxon>NPAAA clade</taxon>
        <taxon>indigoferoid/millettioid clade</taxon>
        <taxon>Phaseoleae</taxon>
        <taxon>Clitoria</taxon>
    </lineage>
</organism>
<evidence type="ECO:0000256" key="7">
    <source>
        <dbReference type="ARBA" id="ARBA00023180"/>
    </source>
</evidence>
<dbReference type="Gene3D" id="3.80.10.10">
    <property type="entry name" value="Ribonuclease Inhibitor"/>
    <property type="match status" value="1"/>
</dbReference>
<evidence type="ECO:0000256" key="4">
    <source>
        <dbReference type="ARBA" id="ARBA00022729"/>
    </source>
</evidence>
<keyword evidence="4" id="KW-0732">Signal</keyword>
<keyword evidence="6" id="KW-0472">Membrane</keyword>
<sequence length="212" mass="23573">MDLDKVIAHRLIRGASFDRDFIHTTVVKRDNPCTRCRASLSQKLCCTEDNEGLRFEPLHAFLVVEHSQASKPSSNVSGNIPGFLTRIKTLDTLYLSYNNLSGNLPPSISSLPNLVRITFDGNRISGPILDSYGSFSNLTTMTLSHNRLSWKIPATMAKLNLAVLDLSRNMLEGDASVFFGAEKETLKINLAKNSLAFDLGKLGCRRTWKGWI</sequence>
<evidence type="ECO:0000256" key="6">
    <source>
        <dbReference type="ARBA" id="ARBA00023136"/>
    </source>
</evidence>
<dbReference type="Pfam" id="PF00560">
    <property type="entry name" value="LRR_1"/>
    <property type="match status" value="2"/>
</dbReference>
<dbReference type="InterPro" id="IPR051848">
    <property type="entry name" value="PGIP"/>
</dbReference>
<proteinExistence type="predicted"/>
<evidence type="ECO:0000256" key="3">
    <source>
        <dbReference type="ARBA" id="ARBA00022614"/>
    </source>
</evidence>
<dbReference type="GO" id="GO:0016020">
    <property type="term" value="C:membrane"/>
    <property type="evidence" value="ECO:0007669"/>
    <property type="project" value="UniProtKB-SubCell"/>
</dbReference>
<evidence type="ECO:0000313" key="9">
    <source>
        <dbReference type="Proteomes" id="UP001359559"/>
    </source>
</evidence>
<dbReference type="InterPro" id="IPR032675">
    <property type="entry name" value="LRR_dom_sf"/>
</dbReference>
<comment type="subcellular location">
    <subcellularLocation>
        <location evidence="1">Cell envelope</location>
    </subcellularLocation>
    <subcellularLocation>
        <location evidence="2">Membrane</location>
    </subcellularLocation>
</comment>
<keyword evidence="5" id="KW-0677">Repeat</keyword>
<evidence type="ECO:0000256" key="1">
    <source>
        <dbReference type="ARBA" id="ARBA00004196"/>
    </source>
</evidence>
<keyword evidence="3" id="KW-0433">Leucine-rich repeat</keyword>
<dbReference type="PANTHER" id="PTHR48059">
    <property type="entry name" value="POLYGALACTURONASE INHIBITOR 1"/>
    <property type="match status" value="1"/>
</dbReference>
<dbReference type="FunFam" id="3.80.10.10:FF:000041">
    <property type="entry name" value="LRR receptor-like serine/threonine-protein kinase ERECTA"/>
    <property type="match status" value="1"/>
</dbReference>
<gene>
    <name evidence="8" type="ORF">RJT34_04063</name>
</gene>
<dbReference type="AlphaFoldDB" id="A0AAN9KP28"/>
<dbReference type="PANTHER" id="PTHR48059:SF24">
    <property type="entry name" value="POLYGALACTURONASE INHIBITOR"/>
    <property type="match status" value="1"/>
</dbReference>
<evidence type="ECO:0000313" key="8">
    <source>
        <dbReference type="EMBL" id="KAK7319344.1"/>
    </source>
</evidence>
<dbReference type="EMBL" id="JAYKXN010000001">
    <property type="protein sequence ID" value="KAK7319344.1"/>
    <property type="molecule type" value="Genomic_DNA"/>
</dbReference>
<keyword evidence="7" id="KW-0325">Glycoprotein</keyword>
<accession>A0AAN9KP28</accession>
<dbReference type="SUPFAM" id="SSF52058">
    <property type="entry name" value="L domain-like"/>
    <property type="match status" value="1"/>
</dbReference>